<dbReference type="InParanoid" id="G0NY96"/>
<accession>G0NY96</accession>
<dbReference type="eggNOG" id="KOG4846">
    <property type="taxonomic scope" value="Eukaryota"/>
</dbReference>
<dbReference type="SUPFAM" id="SSF57716">
    <property type="entry name" value="Glucocorticoid receptor-like (DNA-binding domain)"/>
    <property type="match status" value="1"/>
</dbReference>
<keyword evidence="2" id="KW-0479">Metal-binding</keyword>
<keyword evidence="7" id="KW-0804">Transcription</keyword>
<comment type="subcellular location">
    <subcellularLocation>
        <location evidence="1">Nucleus</location>
    </subcellularLocation>
</comment>
<dbReference type="GO" id="GO:0005634">
    <property type="term" value="C:nucleus"/>
    <property type="evidence" value="ECO:0007669"/>
    <property type="project" value="UniProtKB-SubCell"/>
</dbReference>
<evidence type="ECO:0000256" key="6">
    <source>
        <dbReference type="ARBA" id="ARBA00023125"/>
    </source>
</evidence>
<keyword evidence="5" id="KW-0805">Transcription regulation</keyword>
<evidence type="ECO:0000256" key="4">
    <source>
        <dbReference type="ARBA" id="ARBA00022833"/>
    </source>
</evidence>
<dbReference type="AlphaFoldDB" id="G0NY96"/>
<dbReference type="PANTHER" id="PTHR45805">
    <property type="entry name" value="NUCLEAR HORMONE RECEPTOR HR3-RELATED"/>
    <property type="match status" value="1"/>
</dbReference>
<protein>
    <recommendedName>
        <fullName evidence="10">Nuclear receptor domain-containing protein</fullName>
    </recommendedName>
</protein>
<dbReference type="Proteomes" id="UP000008068">
    <property type="component" value="Unassembled WGS sequence"/>
</dbReference>
<evidence type="ECO:0000256" key="7">
    <source>
        <dbReference type="ARBA" id="ARBA00023163"/>
    </source>
</evidence>
<dbReference type="Gene3D" id="3.30.50.10">
    <property type="entry name" value="Erythroid Transcription Factor GATA-1, subunit A"/>
    <property type="match status" value="1"/>
</dbReference>
<dbReference type="Gene3D" id="1.10.565.10">
    <property type="entry name" value="Retinoid X Receptor"/>
    <property type="match status" value="1"/>
</dbReference>
<keyword evidence="4" id="KW-0862">Zinc</keyword>
<organism evidence="12">
    <name type="scientific">Caenorhabditis brenneri</name>
    <name type="common">Nematode worm</name>
    <dbReference type="NCBI Taxonomy" id="135651"/>
    <lineage>
        <taxon>Eukaryota</taxon>
        <taxon>Metazoa</taxon>
        <taxon>Ecdysozoa</taxon>
        <taxon>Nematoda</taxon>
        <taxon>Chromadorea</taxon>
        <taxon>Rhabditida</taxon>
        <taxon>Rhabditina</taxon>
        <taxon>Rhabditomorpha</taxon>
        <taxon>Rhabditoidea</taxon>
        <taxon>Rhabditidae</taxon>
        <taxon>Peloderinae</taxon>
        <taxon>Caenorhabditis</taxon>
    </lineage>
</organism>
<dbReference type="Pfam" id="PF00105">
    <property type="entry name" value="zf-C4"/>
    <property type="match status" value="1"/>
</dbReference>
<dbReference type="GO" id="GO:0003700">
    <property type="term" value="F:DNA-binding transcription factor activity"/>
    <property type="evidence" value="ECO:0007669"/>
    <property type="project" value="InterPro"/>
</dbReference>
<evidence type="ECO:0000256" key="2">
    <source>
        <dbReference type="ARBA" id="ARBA00022723"/>
    </source>
</evidence>
<reference evidence="12" key="1">
    <citation type="submission" date="2011-07" db="EMBL/GenBank/DDBJ databases">
        <authorList>
            <consortium name="Caenorhabditis brenneri Sequencing and Analysis Consortium"/>
            <person name="Wilson R.K."/>
        </authorList>
    </citation>
    <scope>NUCLEOTIDE SEQUENCE [LARGE SCALE GENOMIC DNA]</scope>
    <source>
        <strain evidence="12">PB2801</strain>
    </source>
</reference>
<evidence type="ECO:0000256" key="1">
    <source>
        <dbReference type="ARBA" id="ARBA00004123"/>
    </source>
</evidence>
<dbReference type="InterPro" id="IPR013088">
    <property type="entry name" value="Znf_NHR/GATA"/>
</dbReference>
<dbReference type="EMBL" id="GL379979">
    <property type="protein sequence ID" value="EGT39988.1"/>
    <property type="molecule type" value="Genomic_DNA"/>
</dbReference>
<name>G0NY96_CAEBE</name>
<sequence length="349" mass="40280">MGPARPGPARDKYILPSSSFELSEPIIAEKCAVCDGESIGIHFGVPCCESCRTFFTRHKKKDSVGYCNRGGNCKITEQQCTPCRFRKSLKAGMEKKNETELLKILPGHAIVMKILAAHNEICEYTREKIKTLVMSDYPWTPDKNTDLRTTRLYAWKAYSIQFERDIKSAIRFIKHLQDNLAWNDREQLIKKHLFQMHVVQITRALSRNGLLFPDGRLISLDFLNVLFGEQLAEEMIKLSEQALHFFKLDDDALGMLLVMSFYPRIPGNELTIHEVGDEEGLMKLSRESRCNFSQWCEDRMKPGTFLHILIMLKKLEQLDNMYKTDVIGFLKGNAKHFDPKTIFAELYLM</sequence>
<keyword evidence="6" id="KW-0238">DNA-binding</keyword>
<dbReference type="GO" id="GO:0008270">
    <property type="term" value="F:zinc ion binding"/>
    <property type="evidence" value="ECO:0007669"/>
    <property type="project" value="UniProtKB-KW"/>
</dbReference>
<gene>
    <name evidence="11" type="ORF">CAEBREN_11244</name>
</gene>
<dbReference type="OrthoDB" id="6159439at2759"/>
<feature type="domain" description="Nuclear receptor" evidence="10">
    <location>
        <begin position="28"/>
        <end position="100"/>
    </location>
</feature>
<dbReference type="STRING" id="135651.G0NY96"/>
<evidence type="ECO:0000313" key="12">
    <source>
        <dbReference type="Proteomes" id="UP000008068"/>
    </source>
</evidence>
<evidence type="ECO:0000256" key="5">
    <source>
        <dbReference type="ARBA" id="ARBA00023015"/>
    </source>
</evidence>
<dbReference type="GO" id="GO:0043565">
    <property type="term" value="F:sequence-specific DNA binding"/>
    <property type="evidence" value="ECO:0007669"/>
    <property type="project" value="InterPro"/>
</dbReference>
<dbReference type="InterPro" id="IPR001628">
    <property type="entry name" value="Znf_hrmn_rcpt"/>
</dbReference>
<dbReference type="SUPFAM" id="SSF48508">
    <property type="entry name" value="Nuclear receptor ligand-binding domain"/>
    <property type="match status" value="1"/>
</dbReference>
<keyword evidence="12" id="KW-1185">Reference proteome</keyword>
<evidence type="ECO:0000313" key="11">
    <source>
        <dbReference type="EMBL" id="EGT39988.1"/>
    </source>
</evidence>
<dbReference type="PROSITE" id="PS51030">
    <property type="entry name" value="NUCLEAR_REC_DBD_2"/>
    <property type="match status" value="1"/>
</dbReference>
<evidence type="ECO:0000256" key="9">
    <source>
        <dbReference type="ARBA" id="ARBA00023242"/>
    </source>
</evidence>
<keyword evidence="9" id="KW-0539">Nucleus</keyword>
<keyword evidence="3" id="KW-0863">Zinc-finger</keyword>
<proteinExistence type="predicted"/>
<keyword evidence="8" id="KW-0675">Receptor</keyword>
<dbReference type="SMART" id="SM00399">
    <property type="entry name" value="ZnF_C4"/>
    <property type="match status" value="1"/>
</dbReference>
<dbReference type="HOGENOM" id="CLU_795072_0_0_1"/>
<evidence type="ECO:0000259" key="10">
    <source>
        <dbReference type="PROSITE" id="PS51030"/>
    </source>
</evidence>
<dbReference type="InterPro" id="IPR035500">
    <property type="entry name" value="NHR-like_dom_sf"/>
</dbReference>
<evidence type="ECO:0000256" key="8">
    <source>
        <dbReference type="ARBA" id="ARBA00023170"/>
    </source>
</evidence>
<evidence type="ECO:0000256" key="3">
    <source>
        <dbReference type="ARBA" id="ARBA00022771"/>
    </source>
</evidence>
<dbReference type="PRINTS" id="PR00047">
    <property type="entry name" value="STROIDFINGER"/>
</dbReference>